<evidence type="ECO:0000256" key="5">
    <source>
        <dbReference type="SAM" id="MobiDB-lite"/>
    </source>
</evidence>
<dbReference type="GO" id="GO:0006281">
    <property type="term" value="P:DNA repair"/>
    <property type="evidence" value="ECO:0007669"/>
    <property type="project" value="UniProtKB-KW"/>
</dbReference>
<dbReference type="PANTHER" id="PTHR12663:SF0">
    <property type="entry name" value="PRECOCIOUS DISSOCIATION OF SISTERS 5, ISOFORM A"/>
    <property type="match status" value="1"/>
</dbReference>
<dbReference type="EMBL" id="JAKOGI010000118">
    <property type="protein sequence ID" value="KAJ8443444.1"/>
    <property type="molecule type" value="Genomic_DNA"/>
</dbReference>
<dbReference type="Proteomes" id="UP001153076">
    <property type="component" value="Unassembled WGS sequence"/>
</dbReference>
<dbReference type="GO" id="GO:0000785">
    <property type="term" value="C:chromatin"/>
    <property type="evidence" value="ECO:0007669"/>
    <property type="project" value="TreeGrafter"/>
</dbReference>
<proteinExistence type="predicted"/>
<dbReference type="AlphaFoldDB" id="A0A9Q1QIV3"/>
<evidence type="ECO:0000256" key="4">
    <source>
        <dbReference type="ARBA" id="ARBA00023242"/>
    </source>
</evidence>
<keyword evidence="4" id="KW-0539">Nucleus</keyword>
<dbReference type="GO" id="GO:0005634">
    <property type="term" value="C:nucleus"/>
    <property type="evidence" value="ECO:0007669"/>
    <property type="project" value="UniProtKB-SubCell"/>
</dbReference>
<protein>
    <submittedName>
        <fullName evidence="6">Uncharacterized protein</fullName>
    </submittedName>
</protein>
<dbReference type="InterPro" id="IPR039776">
    <property type="entry name" value="Pds5"/>
</dbReference>
<dbReference type="PANTHER" id="PTHR12663">
    <property type="entry name" value="ANDROGEN INDUCED INHIBITOR OF PROLIFERATION AS3 / PDS5-RELATED"/>
    <property type="match status" value="1"/>
</dbReference>
<keyword evidence="2" id="KW-0227">DNA damage</keyword>
<evidence type="ECO:0000256" key="3">
    <source>
        <dbReference type="ARBA" id="ARBA00023204"/>
    </source>
</evidence>
<organism evidence="6 7">
    <name type="scientific">Carnegiea gigantea</name>
    <dbReference type="NCBI Taxonomy" id="171969"/>
    <lineage>
        <taxon>Eukaryota</taxon>
        <taxon>Viridiplantae</taxon>
        <taxon>Streptophyta</taxon>
        <taxon>Embryophyta</taxon>
        <taxon>Tracheophyta</taxon>
        <taxon>Spermatophyta</taxon>
        <taxon>Magnoliopsida</taxon>
        <taxon>eudicotyledons</taxon>
        <taxon>Gunneridae</taxon>
        <taxon>Pentapetalae</taxon>
        <taxon>Caryophyllales</taxon>
        <taxon>Cactineae</taxon>
        <taxon>Cactaceae</taxon>
        <taxon>Cactoideae</taxon>
        <taxon>Echinocereeae</taxon>
        <taxon>Carnegiea</taxon>
    </lineage>
</organism>
<comment type="caution">
    <text evidence="6">The sequence shown here is derived from an EMBL/GenBank/DDBJ whole genome shotgun (WGS) entry which is preliminary data.</text>
</comment>
<name>A0A9Q1QIV3_9CARY</name>
<gene>
    <name evidence="6" type="ORF">Cgig2_026231</name>
</gene>
<comment type="subcellular location">
    <subcellularLocation>
        <location evidence="1">Nucleus</location>
    </subcellularLocation>
</comment>
<sequence>MVLLKPAWLLKQDLPNQLCKVGNQLLTSLPSSTDLLALLENLEILLAHVHQNPPASIEEDALVPLKGVLPQKSLQIMQILMFKFLLLCASLAHSDYASNPPFEDELMKKVFRVIASSFQALPDSASADKSYHKRVHSLLTDSSEESQMQDQHVDSGTYE</sequence>
<evidence type="ECO:0000313" key="7">
    <source>
        <dbReference type="Proteomes" id="UP001153076"/>
    </source>
</evidence>
<evidence type="ECO:0000256" key="2">
    <source>
        <dbReference type="ARBA" id="ARBA00022763"/>
    </source>
</evidence>
<feature type="region of interest" description="Disordered" evidence="5">
    <location>
        <begin position="138"/>
        <end position="159"/>
    </location>
</feature>
<keyword evidence="3" id="KW-0234">DNA repair</keyword>
<dbReference type="GO" id="GO:0007064">
    <property type="term" value="P:mitotic sister chromatid cohesion"/>
    <property type="evidence" value="ECO:0007669"/>
    <property type="project" value="InterPro"/>
</dbReference>
<reference evidence="6" key="1">
    <citation type="submission" date="2022-04" db="EMBL/GenBank/DDBJ databases">
        <title>Carnegiea gigantea Genome sequencing and assembly v2.</title>
        <authorList>
            <person name="Copetti D."/>
            <person name="Sanderson M.J."/>
            <person name="Burquez A."/>
            <person name="Wojciechowski M.F."/>
        </authorList>
    </citation>
    <scope>NUCLEOTIDE SEQUENCE</scope>
    <source>
        <strain evidence="6">SGP5-SGP5p</strain>
        <tissue evidence="6">Aerial part</tissue>
    </source>
</reference>
<accession>A0A9Q1QIV3</accession>
<feature type="compositionally biased region" description="Polar residues" evidence="5">
    <location>
        <begin position="139"/>
        <end position="150"/>
    </location>
</feature>
<evidence type="ECO:0000256" key="1">
    <source>
        <dbReference type="ARBA" id="ARBA00004123"/>
    </source>
</evidence>
<evidence type="ECO:0000313" key="6">
    <source>
        <dbReference type="EMBL" id="KAJ8443444.1"/>
    </source>
</evidence>
<dbReference type="OrthoDB" id="200660at2759"/>
<keyword evidence="7" id="KW-1185">Reference proteome</keyword>